<dbReference type="STRING" id="583356.Igag_0476"/>
<evidence type="ECO:0000313" key="1">
    <source>
        <dbReference type="EMBL" id="ADM27314.1"/>
    </source>
</evidence>
<dbReference type="EMBL" id="CP002098">
    <property type="protein sequence ID" value="ADM27314.1"/>
    <property type="molecule type" value="Genomic_DNA"/>
</dbReference>
<name>E0SRN9_IGNAA</name>
<protein>
    <recommendedName>
        <fullName evidence="3">YkgJ family cysteine cluster protein</fullName>
    </recommendedName>
</protein>
<sequence>MVIFNCLMRGHCCKKFWIPVTHLDLLRIMEYCGIEITRDIVSLYEAELYEDLFYPRISLGGKKYFLALASRSDGSCIFLDNGKCSIHRFKPYVCRFYPFVYVEKDGDVDIEVNENAIGECPGLILDNDSIPIDLKNTLKMYARIRIQELKLYEKVVDDWNKSEFSANGDIDYLLLYILRRAVYDKKYLESIGMWHI</sequence>
<keyword evidence="2" id="KW-1185">Reference proteome</keyword>
<dbReference type="PANTHER" id="PTHR35866">
    <property type="entry name" value="PUTATIVE-RELATED"/>
    <property type="match status" value="1"/>
</dbReference>
<dbReference type="PANTHER" id="PTHR35866:SF1">
    <property type="entry name" value="YKGJ FAMILY CYSTEINE CLUSTER PROTEIN"/>
    <property type="match status" value="1"/>
</dbReference>
<dbReference type="Pfam" id="PF03692">
    <property type="entry name" value="CxxCxxCC"/>
    <property type="match status" value="1"/>
</dbReference>
<organism evidence="1 2">
    <name type="scientific">Ignisphaera aggregans (strain DSM 17230 / JCM 13409 / AQ1.S1)</name>
    <dbReference type="NCBI Taxonomy" id="583356"/>
    <lineage>
        <taxon>Archaea</taxon>
        <taxon>Thermoproteota</taxon>
        <taxon>Thermoprotei</taxon>
        <taxon>Desulfurococcales</taxon>
        <taxon>Desulfurococcaceae</taxon>
        <taxon>Ignisphaera</taxon>
    </lineage>
</organism>
<dbReference type="Proteomes" id="UP000001304">
    <property type="component" value="Chromosome"/>
</dbReference>
<dbReference type="AlphaFoldDB" id="E0SRN9"/>
<dbReference type="BioCyc" id="IAGG583356:GHAH-480-MONOMER"/>
<accession>E0SRN9</accession>
<proteinExistence type="predicted"/>
<gene>
    <name evidence="1" type="ordered locus">Igag_0476</name>
</gene>
<dbReference type="HOGENOM" id="CLU_1418756_0_0_2"/>
<reference evidence="1 2" key="1">
    <citation type="journal article" date="2010" name="Stand. Genomic Sci.">
        <title>Complete genome sequence of Ignisphaera aggregans type strain (AQ1.S1).</title>
        <authorList>
            <person name="Goker M."/>
            <person name="Held B."/>
            <person name="Lapidus A."/>
            <person name="Nolan M."/>
            <person name="Spring S."/>
            <person name="Yasawong M."/>
            <person name="Lucas S."/>
            <person name="Glavina Del Rio T."/>
            <person name="Tice H."/>
            <person name="Cheng J.F."/>
            <person name="Goodwin L."/>
            <person name="Tapia R."/>
            <person name="Pitluck S."/>
            <person name="Liolios K."/>
            <person name="Ivanova N."/>
            <person name="Mavromatis K."/>
            <person name="Mikhailova N."/>
            <person name="Pati A."/>
            <person name="Chen A."/>
            <person name="Palaniappan K."/>
            <person name="Brambilla E."/>
            <person name="Land M."/>
            <person name="Hauser L."/>
            <person name="Chang Y.J."/>
            <person name="Jeffries C.D."/>
            <person name="Brettin T."/>
            <person name="Detter J.C."/>
            <person name="Han C."/>
            <person name="Rohde M."/>
            <person name="Sikorski J."/>
            <person name="Woyke T."/>
            <person name="Bristow J."/>
            <person name="Eisen J.A."/>
            <person name="Markowitz V."/>
            <person name="Hugenholtz P."/>
            <person name="Kyrpides N.C."/>
            <person name="Klenk H.P."/>
        </authorList>
    </citation>
    <scope>NUCLEOTIDE SEQUENCE [LARGE SCALE GENOMIC DNA]</scope>
    <source>
        <strain evidence="2">DSM 17230 / JCM 13409 / AQ1.S1</strain>
    </source>
</reference>
<evidence type="ECO:0008006" key="3">
    <source>
        <dbReference type="Google" id="ProtNLM"/>
    </source>
</evidence>
<dbReference type="KEGG" id="iag:Igag_0476"/>
<dbReference type="InterPro" id="IPR005358">
    <property type="entry name" value="Puta_zinc/iron-chelating_dom"/>
</dbReference>
<evidence type="ECO:0000313" key="2">
    <source>
        <dbReference type="Proteomes" id="UP000001304"/>
    </source>
</evidence>